<dbReference type="RefSeq" id="WP_094325058.1">
    <property type="nucleotide sequence ID" value="NZ_CP022347.1"/>
</dbReference>
<gene>
    <name evidence="1" type="ORF">CAV_0625</name>
</gene>
<keyword evidence="2" id="KW-1185">Reference proteome</keyword>
<proteinExistence type="predicted"/>
<dbReference type="KEGG" id="cavi:CAV_0625"/>
<sequence length="147" mass="17308">MRRAYILLLSLILLIFVSFVVVFNIDKSSYLPKYLKNTFLYIQAQYLAKDSVELAKYFLYEAKRMNLECLDMVELNYPGKDDVILLQYFYPLRECKNNKFTYTNQDANLSKDNIIIVNISVLLKPISGVNEEVFVNKKAFLYPNKDF</sequence>
<evidence type="ECO:0000313" key="2">
    <source>
        <dbReference type="Proteomes" id="UP000201169"/>
    </source>
</evidence>
<dbReference type="Proteomes" id="UP000201169">
    <property type="component" value="Chromosome"/>
</dbReference>
<protein>
    <submittedName>
        <fullName evidence="1">Uncharacterized protein</fullName>
    </submittedName>
</protein>
<dbReference type="OrthoDB" id="5355848at2"/>
<accession>A0A222MWY2</accession>
<dbReference type="EMBL" id="CP022347">
    <property type="protein sequence ID" value="ASQ30291.1"/>
    <property type="molecule type" value="Genomic_DNA"/>
</dbReference>
<organism evidence="1 2">
    <name type="scientific">Campylobacter avium LMG 24591</name>
    <dbReference type="NCBI Taxonomy" id="522484"/>
    <lineage>
        <taxon>Bacteria</taxon>
        <taxon>Pseudomonadati</taxon>
        <taxon>Campylobacterota</taxon>
        <taxon>Epsilonproteobacteria</taxon>
        <taxon>Campylobacterales</taxon>
        <taxon>Campylobacteraceae</taxon>
        <taxon>Campylobacter</taxon>
    </lineage>
</organism>
<reference evidence="1 2" key="1">
    <citation type="submission" date="2017-07" db="EMBL/GenBank/DDBJ databases">
        <title>Analysis of two Campylobacter avium genomes and identification of a novel hippuricase gene.</title>
        <authorList>
            <person name="Miller W.G."/>
            <person name="Chapman M.H."/>
            <person name="Yee E."/>
            <person name="Revez J."/>
            <person name="Bono J.L."/>
            <person name="Rossi M."/>
        </authorList>
    </citation>
    <scope>NUCLEOTIDE SEQUENCE [LARGE SCALE GENOMIC DNA]</scope>
    <source>
        <strain evidence="1 2">LMG 24591</strain>
    </source>
</reference>
<name>A0A222MWY2_9BACT</name>
<evidence type="ECO:0000313" key="1">
    <source>
        <dbReference type="EMBL" id="ASQ30291.1"/>
    </source>
</evidence>
<dbReference type="AlphaFoldDB" id="A0A222MWY2"/>